<comment type="caution">
    <text evidence="1">The sequence shown here is derived from an EMBL/GenBank/DDBJ whole genome shotgun (WGS) entry which is preliminary data.</text>
</comment>
<sequence>MREQQLWIRSNPPLWRSYAVWQATDWTAVGDRLKAAFSAVPEAQRFVGVGAVLLYSLDRGCCM</sequence>
<gene>
    <name evidence="1" type="ORF">JCM19237_1289</name>
</gene>
<dbReference type="EMBL" id="BBMN01000004">
    <property type="protein sequence ID" value="GAL04617.1"/>
    <property type="molecule type" value="Genomic_DNA"/>
</dbReference>
<evidence type="ECO:0000313" key="2">
    <source>
        <dbReference type="Proteomes" id="UP000029227"/>
    </source>
</evidence>
<name>A0A090RAL0_9GAMM</name>
<protein>
    <submittedName>
        <fullName evidence="1">Uncharacterized protein</fullName>
    </submittedName>
</protein>
<reference evidence="1 2" key="1">
    <citation type="journal article" date="2014" name="Genome Announc.">
        <title>Draft Genome Sequences of Two Vibrionaceae Species, Vibrio ponticus C121 and Photobacterium aphoticum C119, Isolated as Coral Reef Microbiota.</title>
        <authorList>
            <person name="Al-saari N."/>
            <person name="Meirelles P.M."/>
            <person name="Mino S."/>
            <person name="Suda W."/>
            <person name="Oshima K."/>
            <person name="Hattori M."/>
            <person name="Ohkuma M."/>
            <person name="Thompson F.L."/>
            <person name="Gomez-Gil B."/>
            <person name="Sawabe T."/>
            <person name="Sawabe T."/>
        </authorList>
    </citation>
    <scope>NUCLEOTIDE SEQUENCE [LARGE SCALE GENOMIC DNA]</scope>
    <source>
        <strain evidence="1 2">JCM 19237</strain>
    </source>
</reference>
<dbReference type="STRING" id="754436.JCM19237_1289"/>
<dbReference type="Proteomes" id="UP000029227">
    <property type="component" value="Unassembled WGS sequence"/>
</dbReference>
<dbReference type="AlphaFoldDB" id="A0A090RAL0"/>
<evidence type="ECO:0000313" key="1">
    <source>
        <dbReference type="EMBL" id="GAL04617.1"/>
    </source>
</evidence>
<organism evidence="1 2">
    <name type="scientific">Photobacterium aphoticum</name>
    <dbReference type="NCBI Taxonomy" id="754436"/>
    <lineage>
        <taxon>Bacteria</taxon>
        <taxon>Pseudomonadati</taxon>
        <taxon>Pseudomonadota</taxon>
        <taxon>Gammaproteobacteria</taxon>
        <taxon>Vibrionales</taxon>
        <taxon>Vibrionaceae</taxon>
        <taxon>Photobacterium</taxon>
    </lineage>
</organism>
<proteinExistence type="predicted"/>
<accession>A0A090RAL0</accession>